<proteinExistence type="predicted"/>
<keyword evidence="3" id="KW-1185">Reference proteome</keyword>
<dbReference type="EMBL" id="CP080507">
    <property type="protein sequence ID" value="QYM78895.1"/>
    <property type="molecule type" value="Genomic_DNA"/>
</dbReference>
<sequence length="103" mass="10857">MNAPLDSTAVWDALRGIPDPEFGINIVDLGLIYSVECHDGAVAVTMTLTTPSCPSGGWIYEGAKQAVANLPGATKVDVAMVFDPPWSPAMLSEAANRQLGRID</sequence>
<dbReference type="InterPro" id="IPR002744">
    <property type="entry name" value="MIP18-like"/>
</dbReference>
<feature type="domain" description="MIP18 family-like" evidence="1">
    <location>
        <begin position="8"/>
        <end position="78"/>
    </location>
</feature>
<organism evidence="2 3">
    <name type="scientific">Horticoccus luteus</name>
    <dbReference type="NCBI Taxonomy" id="2862869"/>
    <lineage>
        <taxon>Bacteria</taxon>
        <taxon>Pseudomonadati</taxon>
        <taxon>Verrucomicrobiota</taxon>
        <taxon>Opitutia</taxon>
        <taxon>Opitutales</taxon>
        <taxon>Opitutaceae</taxon>
        <taxon>Horticoccus</taxon>
    </lineage>
</organism>
<evidence type="ECO:0000313" key="3">
    <source>
        <dbReference type="Proteomes" id="UP000825051"/>
    </source>
</evidence>
<dbReference type="Pfam" id="PF01883">
    <property type="entry name" value="FeS_assembly_P"/>
    <property type="match status" value="1"/>
</dbReference>
<dbReference type="PANTHER" id="PTHR42831">
    <property type="entry name" value="FE-S PROTEIN MATURATION AUXILIARY FACTOR YITW"/>
    <property type="match status" value="1"/>
</dbReference>
<dbReference type="KEGG" id="ole:K0B96_16560"/>
<name>A0A8F9XH36_9BACT</name>
<dbReference type="InterPro" id="IPR034904">
    <property type="entry name" value="FSCA_dom_sf"/>
</dbReference>
<dbReference type="Gene3D" id="3.30.300.130">
    <property type="entry name" value="Fe-S cluster assembly (FSCA)"/>
    <property type="match status" value="1"/>
</dbReference>
<dbReference type="AlphaFoldDB" id="A0A8F9XH36"/>
<evidence type="ECO:0000313" key="2">
    <source>
        <dbReference type="EMBL" id="QYM78895.1"/>
    </source>
</evidence>
<dbReference type="Proteomes" id="UP000825051">
    <property type="component" value="Chromosome"/>
</dbReference>
<protein>
    <submittedName>
        <fullName evidence="2">Metal-sulfur cluster assembly factor</fullName>
    </submittedName>
</protein>
<dbReference type="PANTHER" id="PTHR42831:SF1">
    <property type="entry name" value="FE-S PROTEIN MATURATION AUXILIARY FACTOR YITW"/>
    <property type="match status" value="1"/>
</dbReference>
<dbReference type="RefSeq" id="WP_220162046.1">
    <property type="nucleotide sequence ID" value="NZ_CP080507.1"/>
</dbReference>
<accession>A0A8F9XH36</accession>
<gene>
    <name evidence="2" type="ORF">K0B96_16560</name>
</gene>
<dbReference type="InterPro" id="IPR052339">
    <property type="entry name" value="Fe-S_Maturation_MIP18"/>
</dbReference>
<dbReference type="SUPFAM" id="SSF117916">
    <property type="entry name" value="Fe-S cluster assembly (FSCA) domain-like"/>
    <property type="match status" value="1"/>
</dbReference>
<reference evidence="2" key="1">
    <citation type="submission" date="2021-08" db="EMBL/GenBank/DDBJ databases">
        <title>Genome of a novel bacterium of the phylum Verrucomicrobia, Oleiharenicola sp. KSB-15.</title>
        <authorList>
            <person name="Chung J.-H."/>
            <person name="Ahn J.-H."/>
            <person name="Yoon Y."/>
            <person name="Kim D.-Y."/>
            <person name="An S.-H."/>
            <person name="Park I."/>
            <person name="Yeon J."/>
        </authorList>
    </citation>
    <scope>NUCLEOTIDE SEQUENCE</scope>
    <source>
        <strain evidence="2">KSB-15</strain>
    </source>
</reference>
<evidence type="ECO:0000259" key="1">
    <source>
        <dbReference type="Pfam" id="PF01883"/>
    </source>
</evidence>